<proteinExistence type="predicted"/>
<reference evidence="4" key="1">
    <citation type="submission" date="2022-07" db="EMBL/GenBank/DDBJ databases">
        <title>Genome Sequence of Physisporinus lineatus.</title>
        <authorList>
            <person name="Buettner E."/>
        </authorList>
    </citation>
    <scope>NUCLEOTIDE SEQUENCE</scope>
    <source>
        <strain evidence="4">VT162</strain>
    </source>
</reference>
<dbReference type="Pfam" id="PF20152">
    <property type="entry name" value="DUF6534"/>
    <property type="match status" value="1"/>
</dbReference>
<sequence>MLFRPAWNDSDAIFHWQSRSDGDVGATLPFLCRGLIRRWSRSRQSLFAYIVTSRVKLYLGLTLGLASLCDVVIVASQYYFLRPARRPSIKLPESWFDISILHVLSRGTAFTILQLVGLVTFLATPTQFIWVLFHFLVTKVYANSLLAMYDRHLCFAVRHSGVSRSAFSLSARGISRGIHIDTLGDVTKSERELGVELGKVSSSPSTMRRGLEDLKSGEDGDETDIGKDGESERVVQTGAPSVM</sequence>
<feature type="domain" description="DUF6534" evidence="3">
    <location>
        <begin position="67"/>
        <end position="148"/>
    </location>
</feature>
<organism evidence="4 5">
    <name type="scientific">Meripilus lineatus</name>
    <dbReference type="NCBI Taxonomy" id="2056292"/>
    <lineage>
        <taxon>Eukaryota</taxon>
        <taxon>Fungi</taxon>
        <taxon>Dikarya</taxon>
        <taxon>Basidiomycota</taxon>
        <taxon>Agaricomycotina</taxon>
        <taxon>Agaricomycetes</taxon>
        <taxon>Polyporales</taxon>
        <taxon>Meripilaceae</taxon>
        <taxon>Meripilus</taxon>
    </lineage>
</organism>
<keyword evidence="5" id="KW-1185">Reference proteome</keyword>
<feature type="compositionally biased region" description="Basic and acidic residues" evidence="1">
    <location>
        <begin position="209"/>
        <end position="233"/>
    </location>
</feature>
<keyword evidence="2" id="KW-1133">Transmembrane helix</keyword>
<evidence type="ECO:0000256" key="2">
    <source>
        <dbReference type="SAM" id="Phobius"/>
    </source>
</evidence>
<feature type="transmembrane region" description="Helical" evidence="2">
    <location>
        <begin position="100"/>
        <end position="122"/>
    </location>
</feature>
<evidence type="ECO:0000256" key="1">
    <source>
        <dbReference type="SAM" id="MobiDB-lite"/>
    </source>
</evidence>
<dbReference type="AlphaFoldDB" id="A0AAD5YHM4"/>
<gene>
    <name evidence="4" type="ORF">NLI96_g1280</name>
</gene>
<dbReference type="InterPro" id="IPR045339">
    <property type="entry name" value="DUF6534"/>
</dbReference>
<dbReference type="Proteomes" id="UP001212997">
    <property type="component" value="Unassembled WGS sequence"/>
</dbReference>
<feature type="region of interest" description="Disordered" evidence="1">
    <location>
        <begin position="197"/>
        <end position="243"/>
    </location>
</feature>
<comment type="caution">
    <text evidence="4">The sequence shown here is derived from an EMBL/GenBank/DDBJ whole genome shotgun (WGS) entry which is preliminary data.</text>
</comment>
<keyword evidence="2" id="KW-0472">Membrane</keyword>
<feature type="transmembrane region" description="Helical" evidence="2">
    <location>
        <begin position="57"/>
        <end position="80"/>
    </location>
</feature>
<evidence type="ECO:0000313" key="5">
    <source>
        <dbReference type="Proteomes" id="UP001212997"/>
    </source>
</evidence>
<dbReference type="EMBL" id="JANAWD010000024">
    <property type="protein sequence ID" value="KAJ3490656.1"/>
    <property type="molecule type" value="Genomic_DNA"/>
</dbReference>
<protein>
    <recommendedName>
        <fullName evidence="3">DUF6534 domain-containing protein</fullName>
    </recommendedName>
</protein>
<keyword evidence="2" id="KW-0812">Transmembrane</keyword>
<name>A0AAD5YHM4_9APHY</name>
<evidence type="ECO:0000259" key="3">
    <source>
        <dbReference type="Pfam" id="PF20152"/>
    </source>
</evidence>
<evidence type="ECO:0000313" key="4">
    <source>
        <dbReference type="EMBL" id="KAJ3490656.1"/>
    </source>
</evidence>
<accession>A0AAD5YHM4</accession>